<comment type="caution">
    <text evidence="1">The sequence shown here is derived from an EMBL/GenBank/DDBJ whole genome shotgun (WGS) entry which is preliminary data.</text>
</comment>
<accession>A0ABY2CTM7</accession>
<dbReference type="EMBL" id="SMDA01000011">
    <property type="protein sequence ID" value="TCW28646.1"/>
    <property type="molecule type" value="Genomic_DNA"/>
</dbReference>
<proteinExistence type="predicted"/>
<evidence type="ECO:0000313" key="2">
    <source>
        <dbReference type="Proteomes" id="UP000294801"/>
    </source>
</evidence>
<evidence type="ECO:0000313" key="1">
    <source>
        <dbReference type="EMBL" id="TCW28646.1"/>
    </source>
</evidence>
<keyword evidence="2" id="KW-1185">Reference proteome</keyword>
<sequence length="107" mass="11377">MNTSNATQANQSEFANFGPVIDAATMAHMEKAAAGNEVGTSRRLALLACARSMETLAAISAEQPEAFADILDSVESFKEHAQGLLEVAETALLRLQLADCRNEPALQ</sequence>
<dbReference type="Proteomes" id="UP000294801">
    <property type="component" value="Unassembled WGS sequence"/>
</dbReference>
<reference evidence="1 2" key="1">
    <citation type="submission" date="2019-03" db="EMBL/GenBank/DDBJ databases">
        <title>Genomic Encyclopedia of Type Strains, Phase IV (KMG-IV): sequencing the most valuable type-strain genomes for metagenomic binning, comparative biology and taxonomic classification.</title>
        <authorList>
            <person name="Goeker M."/>
        </authorList>
    </citation>
    <scope>NUCLEOTIDE SEQUENCE [LARGE SCALE GENOMIC DNA]</scope>
    <source>
        <strain evidence="1 2">DSM 18507</strain>
    </source>
</reference>
<gene>
    <name evidence="1" type="ORF">EV669_11139</name>
</gene>
<dbReference type="RefSeq" id="WP_132098948.1">
    <property type="nucleotide sequence ID" value="NZ_SMDA01000011.1"/>
</dbReference>
<protein>
    <submittedName>
        <fullName evidence="1">Uncharacterized protein</fullName>
    </submittedName>
</protein>
<name>A0ABY2CTM7_GULMO</name>
<organism evidence="1 2">
    <name type="scientific">Gulbenkiania mobilis</name>
    <dbReference type="NCBI Taxonomy" id="397457"/>
    <lineage>
        <taxon>Bacteria</taxon>
        <taxon>Pseudomonadati</taxon>
        <taxon>Pseudomonadota</taxon>
        <taxon>Betaproteobacteria</taxon>
        <taxon>Neisseriales</taxon>
        <taxon>Chromobacteriaceae</taxon>
        <taxon>Gulbenkiania</taxon>
    </lineage>
</organism>